<evidence type="ECO:0000313" key="3">
    <source>
        <dbReference type="Proteomes" id="UP000233551"/>
    </source>
</evidence>
<evidence type="ECO:0000313" key="2">
    <source>
        <dbReference type="EMBL" id="PKI73173.1"/>
    </source>
</evidence>
<proteinExistence type="predicted"/>
<dbReference type="EMBL" id="PGOL01000283">
    <property type="protein sequence ID" value="PKI73173.1"/>
    <property type="molecule type" value="Genomic_DNA"/>
</dbReference>
<evidence type="ECO:0000256" key="1">
    <source>
        <dbReference type="SAM" id="Coils"/>
    </source>
</evidence>
<feature type="coiled-coil region" evidence="1">
    <location>
        <begin position="13"/>
        <end position="40"/>
    </location>
</feature>
<gene>
    <name evidence="2" type="ORF">CRG98_006419</name>
</gene>
<keyword evidence="1" id="KW-0175">Coiled coil</keyword>
<name>A0A2I0KXU8_PUNGR</name>
<dbReference type="STRING" id="22663.A0A2I0KXU8"/>
<accession>A0A2I0KXU8</accession>
<keyword evidence="3" id="KW-1185">Reference proteome</keyword>
<comment type="caution">
    <text evidence="2">The sequence shown here is derived from an EMBL/GenBank/DDBJ whole genome shotgun (WGS) entry which is preliminary data.</text>
</comment>
<sequence>MVDETIHNHPNVEEQEVGAIQALEQRIERMEQTLERRFEQRLDQRFEELRTMLGALNLRTDQNAVDGGQAQRVFPREPPVVQRVPRRIQYYEDSNEESGVAYDRFVRQRRNQRNRQDAGDFRLKADIPVFNGCLNIEEFLDWLSEVDRFFEYTEVPEEKRVKLVAYRWNGGASAWWDHYEQYLFMKYQRCVQGSRSVHDYTAEFLRLAERNALNESESQQVVLYMEGLKPTIRDKIGVQMVSTMDDA</sequence>
<organism evidence="2 3">
    <name type="scientific">Punica granatum</name>
    <name type="common">Pomegranate</name>
    <dbReference type="NCBI Taxonomy" id="22663"/>
    <lineage>
        <taxon>Eukaryota</taxon>
        <taxon>Viridiplantae</taxon>
        <taxon>Streptophyta</taxon>
        <taxon>Embryophyta</taxon>
        <taxon>Tracheophyta</taxon>
        <taxon>Spermatophyta</taxon>
        <taxon>Magnoliopsida</taxon>
        <taxon>eudicotyledons</taxon>
        <taxon>Gunneridae</taxon>
        <taxon>Pentapetalae</taxon>
        <taxon>rosids</taxon>
        <taxon>malvids</taxon>
        <taxon>Myrtales</taxon>
        <taxon>Lythraceae</taxon>
        <taxon>Punica</taxon>
    </lineage>
</organism>
<dbReference type="Proteomes" id="UP000233551">
    <property type="component" value="Unassembled WGS sequence"/>
</dbReference>
<reference evidence="2 3" key="1">
    <citation type="submission" date="2017-11" db="EMBL/GenBank/DDBJ databases">
        <title>De-novo sequencing of pomegranate (Punica granatum L.) genome.</title>
        <authorList>
            <person name="Akparov Z."/>
            <person name="Amiraslanov A."/>
            <person name="Hajiyeva S."/>
            <person name="Abbasov M."/>
            <person name="Kaur K."/>
            <person name="Hamwieh A."/>
            <person name="Solovyev V."/>
            <person name="Salamov A."/>
            <person name="Braich B."/>
            <person name="Kosarev P."/>
            <person name="Mahmoud A."/>
            <person name="Hajiyev E."/>
            <person name="Babayeva S."/>
            <person name="Izzatullayeva V."/>
            <person name="Mammadov A."/>
            <person name="Mammadov A."/>
            <person name="Sharifova S."/>
            <person name="Ojaghi J."/>
            <person name="Eynullazada K."/>
            <person name="Bayramov B."/>
            <person name="Abdulazimova A."/>
            <person name="Shahmuradov I."/>
        </authorList>
    </citation>
    <scope>NUCLEOTIDE SEQUENCE [LARGE SCALE GENOMIC DNA]</scope>
    <source>
        <strain evidence="3">cv. AG2017</strain>
        <tissue evidence="2">Leaf</tissue>
    </source>
</reference>
<protein>
    <recommendedName>
        <fullName evidence="4">Retrotransposon gag domain-containing protein</fullName>
    </recommendedName>
</protein>
<evidence type="ECO:0008006" key="4">
    <source>
        <dbReference type="Google" id="ProtNLM"/>
    </source>
</evidence>
<dbReference type="AlphaFoldDB" id="A0A2I0KXU8"/>